<dbReference type="GO" id="GO:0046872">
    <property type="term" value="F:metal ion binding"/>
    <property type="evidence" value="ECO:0007669"/>
    <property type="project" value="UniProtKB-KW"/>
</dbReference>
<dbReference type="PROSITE" id="PS51379">
    <property type="entry name" value="4FE4S_FER_2"/>
    <property type="match status" value="2"/>
</dbReference>
<dbReference type="EMBL" id="QSEP01000223">
    <property type="protein sequence ID" value="RGZ75161.1"/>
    <property type="molecule type" value="Genomic_DNA"/>
</dbReference>
<keyword evidence="3" id="KW-0411">Iron-sulfur</keyword>
<keyword evidence="1" id="KW-0479">Metal-binding</keyword>
<dbReference type="SUPFAM" id="SSF54862">
    <property type="entry name" value="4Fe-4S ferredoxins"/>
    <property type="match status" value="1"/>
</dbReference>
<organism evidence="5 6">
    <name type="scientific">Anaerobutyricum hallii</name>
    <dbReference type="NCBI Taxonomy" id="39488"/>
    <lineage>
        <taxon>Bacteria</taxon>
        <taxon>Bacillati</taxon>
        <taxon>Bacillota</taxon>
        <taxon>Clostridia</taxon>
        <taxon>Lachnospirales</taxon>
        <taxon>Lachnospiraceae</taxon>
        <taxon>Anaerobutyricum</taxon>
    </lineage>
</organism>
<dbReference type="Proteomes" id="UP000286561">
    <property type="component" value="Unassembled WGS sequence"/>
</dbReference>
<evidence type="ECO:0000256" key="3">
    <source>
        <dbReference type="ARBA" id="ARBA00023014"/>
    </source>
</evidence>
<feature type="domain" description="4Fe-4S ferredoxin-type" evidence="4">
    <location>
        <begin position="5"/>
        <end position="35"/>
    </location>
</feature>
<dbReference type="AlphaFoldDB" id="A0A413PGJ4"/>
<dbReference type="InterPro" id="IPR017896">
    <property type="entry name" value="4Fe4S_Fe-S-bd"/>
</dbReference>
<evidence type="ECO:0000259" key="4">
    <source>
        <dbReference type="PROSITE" id="PS51379"/>
    </source>
</evidence>
<dbReference type="Gene3D" id="3.30.70.20">
    <property type="match status" value="1"/>
</dbReference>
<proteinExistence type="predicted"/>
<protein>
    <submittedName>
        <fullName evidence="5">4Fe-4S dicluster domain-containing protein</fullName>
    </submittedName>
</protein>
<feature type="non-terminal residue" evidence="5">
    <location>
        <position position="402"/>
    </location>
</feature>
<evidence type="ECO:0000313" key="5">
    <source>
        <dbReference type="EMBL" id="RGZ75161.1"/>
    </source>
</evidence>
<dbReference type="InterPro" id="IPR007525">
    <property type="entry name" value="FrhB_FdhB_C"/>
</dbReference>
<gene>
    <name evidence="5" type="ORF">DW972_15690</name>
</gene>
<dbReference type="InterPro" id="IPR052977">
    <property type="entry name" value="Polyferredoxin-like_ET"/>
</dbReference>
<dbReference type="PROSITE" id="PS00198">
    <property type="entry name" value="4FE4S_FER_1"/>
    <property type="match status" value="2"/>
</dbReference>
<dbReference type="RefSeq" id="WP_118329868.1">
    <property type="nucleotide sequence ID" value="NZ_QSEP01000223.1"/>
</dbReference>
<dbReference type="PANTHER" id="PTHR43193:SF2">
    <property type="entry name" value="POLYFERREDOXIN PROTEIN FWDF"/>
    <property type="match status" value="1"/>
</dbReference>
<sequence>MNNFIKKEICTALDCVGCGVCVSVCPQRCISMEENKEGFLYPVIDIEKCINCGLCEKKCPQNMAHNTETSKFYMAWHKNREILMKSSSGGVFSALANWILDRDGIIVGATFNSKTREVSHELINEYRQLDELRLSKYYQSKTEHIFPLVREQIKQGKLVLFTGTACQIAALNSFLGKLDIKNLITLDVLCHGVASKKVVEEYIKSKEKEYGKKIIDFRFRVKEGKEGWEAGSGTRMKLFFTDGTSVTQDKYTDTYFVGFNSNIFLRESCYNCKYCGQERIADFTAADFWGVTNKRVSKQQLYDGVSVLLVNTDKAKKILPDLSSTLNVVDIDPMEAIPYNRAFERPNSRPEERASFFELLEKKGFDGAVKQLNSRYYRNITIKKILKKILPNGVYKNLINKG</sequence>
<evidence type="ECO:0000256" key="2">
    <source>
        <dbReference type="ARBA" id="ARBA00023004"/>
    </source>
</evidence>
<evidence type="ECO:0000256" key="1">
    <source>
        <dbReference type="ARBA" id="ARBA00022723"/>
    </source>
</evidence>
<accession>A0A413PGJ4</accession>
<dbReference type="Pfam" id="PF04432">
    <property type="entry name" value="FrhB_FdhB_C"/>
    <property type="match status" value="1"/>
</dbReference>
<dbReference type="Pfam" id="PF12838">
    <property type="entry name" value="Fer4_7"/>
    <property type="match status" value="1"/>
</dbReference>
<dbReference type="PANTHER" id="PTHR43193">
    <property type="match status" value="1"/>
</dbReference>
<reference evidence="5 6" key="1">
    <citation type="submission" date="2018-08" db="EMBL/GenBank/DDBJ databases">
        <title>A genome reference for cultivated species of the human gut microbiota.</title>
        <authorList>
            <person name="Zou Y."/>
            <person name="Xue W."/>
            <person name="Luo G."/>
        </authorList>
    </citation>
    <scope>NUCLEOTIDE SEQUENCE [LARGE SCALE GENOMIC DNA]</scope>
    <source>
        <strain evidence="5 6">AM48-23BH</strain>
    </source>
</reference>
<dbReference type="InterPro" id="IPR017900">
    <property type="entry name" value="4Fe4S_Fe_S_CS"/>
</dbReference>
<evidence type="ECO:0000313" key="6">
    <source>
        <dbReference type="Proteomes" id="UP000286561"/>
    </source>
</evidence>
<comment type="caution">
    <text evidence="5">The sequence shown here is derived from an EMBL/GenBank/DDBJ whole genome shotgun (WGS) entry which is preliminary data.</text>
</comment>
<dbReference type="GO" id="GO:0051536">
    <property type="term" value="F:iron-sulfur cluster binding"/>
    <property type="evidence" value="ECO:0007669"/>
    <property type="project" value="UniProtKB-KW"/>
</dbReference>
<keyword evidence="2" id="KW-0408">Iron</keyword>
<feature type="domain" description="4Fe-4S ferredoxin-type" evidence="4">
    <location>
        <begin position="40"/>
        <end position="69"/>
    </location>
</feature>
<name>A0A413PGJ4_9FIRM</name>